<dbReference type="GO" id="GO:0009279">
    <property type="term" value="C:cell outer membrane"/>
    <property type="evidence" value="ECO:0007669"/>
    <property type="project" value="UniProtKB-SubCell"/>
</dbReference>
<dbReference type="PANTHER" id="PTHR30329">
    <property type="entry name" value="STATOR ELEMENT OF FLAGELLAR MOTOR COMPLEX"/>
    <property type="match status" value="1"/>
</dbReference>
<dbReference type="Gene3D" id="2.60.40.10">
    <property type="entry name" value="Immunoglobulins"/>
    <property type="match status" value="1"/>
</dbReference>
<dbReference type="InterPro" id="IPR008969">
    <property type="entry name" value="CarboxyPept-like_regulatory"/>
</dbReference>
<dbReference type="Gene3D" id="2.120.10.30">
    <property type="entry name" value="TolB, C-terminal domain"/>
    <property type="match status" value="1"/>
</dbReference>
<dbReference type="InterPro" id="IPR036737">
    <property type="entry name" value="OmpA-like_sf"/>
</dbReference>
<evidence type="ECO:0000313" key="6">
    <source>
        <dbReference type="EMBL" id="PRX56274.1"/>
    </source>
</evidence>
<comment type="subcellular location">
    <subcellularLocation>
        <location evidence="1">Cell outer membrane</location>
    </subcellularLocation>
</comment>
<evidence type="ECO:0000256" key="1">
    <source>
        <dbReference type="ARBA" id="ARBA00004442"/>
    </source>
</evidence>
<dbReference type="EMBL" id="PVYX01000001">
    <property type="protein sequence ID" value="PRX56274.1"/>
    <property type="molecule type" value="Genomic_DNA"/>
</dbReference>
<dbReference type="Gene3D" id="3.30.1330.60">
    <property type="entry name" value="OmpA-like domain"/>
    <property type="match status" value="1"/>
</dbReference>
<dbReference type="InterPro" id="IPR006664">
    <property type="entry name" value="OMP_bac"/>
</dbReference>
<feature type="domain" description="OmpA-like" evidence="5">
    <location>
        <begin position="523"/>
        <end position="646"/>
    </location>
</feature>
<dbReference type="SUPFAM" id="SSF49464">
    <property type="entry name" value="Carboxypeptidase regulatory domain-like"/>
    <property type="match status" value="1"/>
</dbReference>
<comment type="caution">
    <text evidence="6">The sequence shown here is derived from an EMBL/GenBank/DDBJ whole genome shotgun (WGS) entry which is preliminary data.</text>
</comment>
<dbReference type="PRINTS" id="PR01021">
    <property type="entry name" value="OMPADOMAIN"/>
</dbReference>
<organism evidence="6 7">
    <name type="scientific">Flagellimonas meridianipacifica</name>
    <dbReference type="NCBI Taxonomy" id="1080225"/>
    <lineage>
        <taxon>Bacteria</taxon>
        <taxon>Pseudomonadati</taxon>
        <taxon>Bacteroidota</taxon>
        <taxon>Flavobacteriia</taxon>
        <taxon>Flavobacteriales</taxon>
        <taxon>Flavobacteriaceae</taxon>
        <taxon>Flagellimonas</taxon>
    </lineage>
</organism>
<dbReference type="SUPFAM" id="SSF103088">
    <property type="entry name" value="OmpA-like"/>
    <property type="match status" value="1"/>
</dbReference>
<name>A0A2T0MFE1_9FLAO</name>
<dbReference type="SUPFAM" id="SSF82171">
    <property type="entry name" value="DPP6 N-terminal domain-like"/>
    <property type="match status" value="1"/>
</dbReference>
<evidence type="ECO:0000256" key="2">
    <source>
        <dbReference type="ARBA" id="ARBA00023136"/>
    </source>
</evidence>
<dbReference type="InterPro" id="IPR011990">
    <property type="entry name" value="TPR-like_helical_dom_sf"/>
</dbReference>
<accession>A0A2T0MFE1</accession>
<dbReference type="Pfam" id="PF07676">
    <property type="entry name" value="PD40"/>
    <property type="match status" value="2"/>
</dbReference>
<dbReference type="Gene3D" id="1.25.40.10">
    <property type="entry name" value="Tetratricopeptide repeat domain"/>
    <property type="match status" value="1"/>
</dbReference>
<dbReference type="RefSeq" id="WP_106143265.1">
    <property type="nucleotide sequence ID" value="NZ_PVYX01000001.1"/>
</dbReference>
<sequence>MKTSIHIITVLLIFSFGFAQDKGSRAEKKYHNYHYIQAAAEYERLAKKGDDSQETLQRLGDIYYYNSDMTNAVKWYGQLFSKYEETLAAKYIFRYIHTLKGVGNYPLAKALMKIYAEKFNGDDFEVSQFSDNDLALDELRNRQPQFVVTHLSLNSTLADFGPMYYQDKIVFASSRDTMKLHTRVYEWNKQPYLNLYEADTVQLGSDLVDIRIFGNNINTKYHEAGATFNPEGTIMYFTRNNYTAKNLERDSTGTNHLKIYRTQLEGGYWTFPEEVPFNSRDYSTGQPALSPDGKKLFFVSDMPGGIGGTDIYYVSIDRTGNYSKPVNLGPTINTSGREMFPFVTNEKIYFASDGHLGLGALDIFESELGNSFSLPSNLGPLINSPKDDFAYIVDEASNRGYFSSNREGGTGDDDIYSFRRLEPKCEQFVKGTVLRKANDQAVVNAIVELKKKDGSLIAAGNTDAYGAFTFENILDCEESYSIEVSKEGYDGVSEEFSTGKVLGETNNVPLIMTKELNKLIVMENGVLKIKIDDIYFDLNKADIRADAAQELDKIVEVMKEYPKMVIKIESHTDSRGSDRYNEKLSDRRAKSTGNYIVSQGIEGNRIESAIGYGEKRLLNHCSNGVRCSNSEHDINRRSEFIIVTLD</sequence>
<dbReference type="InterPro" id="IPR006665">
    <property type="entry name" value="OmpA-like"/>
</dbReference>
<dbReference type="CDD" id="cd07185">
    <property type="entry name" value="OmpA_C-like"/>
    <property type="match status" value="1"/>
</dbReference>
<evidence type="ECO:0000256" key="4">
    <source>
        <dbReference type="PROSITE-ProRule" id="PRU00473"/>
    </source>
</evidence>
<dbReference type="InterPro" id="IPR013783">
    <property type="entry name" value="Ig-like_fold"/>
</dbReference>
<keyword evidence="2 4" id="KW-0472">Membrane</keyword>
<dbReference type="Proteomes" id="UP000237640">
    <property type="component" value="Unassembled WGS sequence"/>
</dbReference>
<protein>
    <submittedName>
        <fullName evidence="6">WD40 repeat protein</fullName>
    </submittedName>
</protein>
<dbReference type="OrthoDB" id="9809364at2"/>
<dbReference type="PANTHER" id="PTHR30329:SF21">
    <property type="entry name" value="LIPOPROTEIN YIAD-RELATED"/>
    <property type="match status" value="1"/>
</dbReference>
<proteinExistence type="predicted"/>
<dbReference type="InterPro" id="IPR011659">
    <property type="entry name" value="WD40"/>
</dbReference>
<dbReference type="InterPro" id="IPR050330">
    <property type="entry name" value="Bact_OuterMem_StrucFunc"/>
</dbReference>
<keyword evidence="3" id="KW-0998">Cell outer membrane</keyword>
<evidence type="ECO:0000313" key="7">
    <source>
        <dbReference type="Proteomes" id="UP000237640"/>
    </source>
</evidence>
<evidence type="ECO:0000259" key="5">
    <source>
        <dbReference type="PROSITE" id="PS51123"/>
    </source>
</evidence>
<gene>
    <name evidence="6" type="ORF">CLV81_0269</name>
</gene>
<keyword evidence="7" id="KW-1185">Reference proteome</keyword>
<dbReference type="Pfam" id="PF00691">
    <property type="entry name" value="OmpA"/>
    <property type="match status" value="1"/>
</dbReference>
<evidence type="ECO:0000256" key="3">
    <source>
        <dbReference type="ARBA" id="ARBA00023237"/>
    </source>
</evidence>
<reference evidence="6 7" key="1">
    <citation type="submission" date="2018-03" db="EMBL/GenBank/DDBJ databases">
        <title>Genomic Encyclopedia of Archaeal and Bacterial Type Strains, Phase II (KMG-II): from individual species to whole genera.</title>
        <authorList>
            <person name="Goeker M."/>
        </authorList>
    </citation>
    <scope>NUCLEOTIDE SEQUENCE [LARGE SCALE GENOMIC DNA]</scope>
    <source>
        <strain evidence="6 7">DSM 25027</strain>
    </source>
</reference>
<dbReference type="AlphaFoldDB" id="A0A2T0MFE1"/>
<dbReference type="InterPro" id="IPR011042">
    <property type="entry name" value="6-blade_b-propeller_TolB-like"/>
</dbReference>
<dbReference type="PROSITE" id="PS51123">
    <property type="entry name" value="OMPA_2"/>
    <property type="match status" value="1"/>
</dbReference>